<dbReference type="AlphaFoldDB" id="A0AAD7T1I5"/>
<evidence type="ECO:0000313" key="1">
    <source>
        <dbReference type="EMBL" id="KAJ8412689.1"/>
    </source>
</evidence>
<sequence length="99" mass="10129">MKASGTAEASVRGSDPLTVPIPWVAQGSAVAPLPPHPAPLPTLSSDAFTVEPTSPQASCSTAKFTAQIRVDLGGICHPLQLPIVSLLCQATRSTPKTEG</sequence>
<gene>
    <name evidence="1" type="ORF">AAFF_G00116400</name>
</gene>
<organism evidence="1 2">
    <name type="scientific">Aldrovandia affinis</name>
    <dbReference type="NCBI Taxonomy" id="143900"/>
    <lineage>
        <taxon>Eukaryota</taxon>
        <taxon>Metazoa</taxon>
        <taxon>Chordata</taxon>
        <taxon>Craniata</taxon>
        <taxon>Vertebrata</taxon>
        <taxon>Euteleostomi</taxon>
        <taxon>Actinopterygii</taxon>
        <taxon>Neopterygii</taxon>
        <taxon>Teleostei</taxon>
        <taxon>Notacanthiformes</taxon>
        <taxon>Halosauridae</taxon>
        <taxon>Aldrovandia</taxon>
    </lineage>
</organism>
<evidence type="ECO:0000313" key="2">
    <source>
        <dbReference type="Proteomes" id="UP001221898"/>
    </source>
</evidence>
<name>A0AAD7T1I5_9TELE</name>
<dbReference type="Proteomes" id="UP001221898">
    <property type="component" value="Unassembled WGS sequence"/>
</dbReference>
<comment type="caution">
    <text evidence="1">The sequence shown here is derived from an EMBL/GenBank/DDBJ whole genome shotgun (WGS) entry which is preliminary data.</text>
</comment>
<protein>
    <submittedName>
        <fullName evidence="1">Uncharacterized protein</fullName>
    </submittedName>
</protein>
<accession>A0AAD7T1I5</accession>
<dbReference type="EMBL" id="JAINUG010000018">
    <property type="protein sequence ID" value="KAJ8412689.1"/>
    <property type="molecule type" value="Genomic_DNA"/>
</dbReference>
<proteinExistence type="predicted"/>
<keyword evidence="2" id="KW-1185">Reference proteome</keyword>
<reference evidence="1" key="1">
    <citation type="journal article" date="2023" name="Science">
        <title>Genome structures resolve the early diversification of teleost fishes.</title>
        <authorList>
            <person name="Parey E."/>
            <person name="Louis A."/>
            <person name="Montfort J."/>
            <person name="Bouchez O."/>
            <person name="Roques C."/>
            <person name="Iampietro C."/>
            <person name="Lluch J."/>
            <person name="Castinel A."/>
            <person name="Donnadieu C."/>
            <person name="Desvignes T."/>
            <person name="Floi Bucao C."/>
            <person name="Jouanno E."/>
            <person name="Wen M."/>
            <person name="Mejri S."/>
            <person name="Dirks R."/>
            <person name="Jansen H."/>
            <person name="Henkel C."/>
            <person name="Chen W.J."/>
            <person name="Zahm M."/>
            <person name="Cabau C."/>
            <person name="Klopp C."/>
            <person name="Thompson A.W."/>
            <person name="Robinson-Rechavi M."/>
            <person name="Braasch I."/>
            <person name="Lecointre G."/>
            <person name="Bobe J."/>
            <person name="Postlethwait J.H."/>
            <person name="Berthelot C."/>
            <person name="Roest Crollius H."/>
            <person name="Guiguen Y."/>
        </authorList>
    </citation>
    <scope>NUCLEOTIDE SEQUENCE</scope>
    <source>
        <strain evidence="1">NC1722</strain>
    </source>
</reference>